<keyword evidence="1" id="KW-0732">Signal</keyword>
<protein>
    <recommendedName>
        <fullName evidence="4">Lipoprotein</fullName>
    </recommendedName>
</protein>
<dbReference type="PROSITE" id="PS51257">
    <property type="entry name" value="PROKAR_LIPOPROTEIN"/>
    <property type="match status" value="1"/>
</dbReference>
<keyword evidence="3" id="KW-1185">Reference proteome</keyword>
<name>A0A1N7DGB7_9GAMM</name>
<evidence type="ECO:0000313" key="3">
    <source>
        <dbReference type="Proteomes" id="UP000187495"/>
    </source>
</evidence>
<proteinExistence type="predicted"/>
<dbReference type="Proteomes" id="UP000187495">
    <property type="component" value="Unassembled WGS sequence"/>
</dbReference>
<evidence type="ECO:0000256" key="1">
    <source>
        <dbReference type="SAM" id="SignalP"/>
    </source>
</evidence>
<sequence length="243" mass="27184">MQKFIIATVAGALLLSGCASTKAISPEAQEKIRKEQATYEQNVYRVKQQSQVDVGNAKVNLIFRERTLAIEPDLTIVQRKKTAAVAVLITVGIVAAKGAYGGDGFSKDDLKGKKLEPALANPILDYAKPDFEQWLLSNHDKLTPQDKPLEKVTVTPRRFALIYTKLVGKESYELNNELIITLQNSWDNRKAYEYLCDVKSAAKTLPEWQANNYQAVHEAVKQNIQSCLNNLDNQQAQIYKSLS</sequence>
<evidence type="ECO:0008006" key="4">
    <source>
        <dbReference type="Google" id="ProtNLM"/>
    </source>
</evidence>
<dbReference type="EMBL" id="FTNU01000001">
    <property type="protein sequence ID" value="SIR74858.1"/>
    <property type="molecule type" value="Genomic_DNA"/>
</dbReference>
<dbReference type="AlphaFoldDB" id="A0A1N7DGB7"/>
<accession>A0A1N7DGB7</accession>
<evidence type="ECO:0000313" key="2">
    <source>
        <dbReference type="EMBL" id="SIR74858.1"/>
    </source>
</evidence>
<feature type="signal peptide" evidence="1">
    <location>
        <begin position="1"/>
        <end position="21"/>
    </location>
</feature>
<reference evidence="3" key="1">
    <citation type="submission" date="2017-01" db="EMBL/GenBank/DDBJ databases">
        <authorList>
            <person name="Varghese N."/>
            <person name="Submissions S."/>
        </authorList>
    </citation>
    <scope>NUCLEOTIDE SEQUENCE [LARGE SCALE GENOMIC DNA]</scope>
    <source>
        <strain evidence="3">DSM 21768</strain>
    </source>
</reference>
<gene>
    <name evidence="2" type="ORF">SAMN02745664_101245</name>
</gene>
<dbReference type="RefSeq" id="WP_076554411.1">
    <property type="nucleotide sequence ID" value="NZ_FTNU01000001.1"/>
</dbReference>
<feature type="chain" id="PRO_5012862503" description="Lipoprotein" evidence="1">
    <location>
        <begin position="22"/>
        <end position="243"/>
    </location>
</feature>
<organism evidence="2 3">
    <name type="scientific">Moraxella cuniculi DSM 21768</name>
    <dbReference type="NCBI Taxonomy" id="1122245"/>
    <lineage>
        <taxon>Bacteria</taxon>
        <taxon>Pseudomonadati</taxon>
        <taxon>Pseudomonadota</taxon>
        <taxon>Gammaproteobacteria</taxon>
        <taxon>Moraxellales</taxon>
        <taxon>Moraxellaceae</taxon>
        <taxon>Moraxella</taxon>
    </lineage>
</organism>